<keyword evidence="8 15" id="KW-0378">Hydrolase</keyword>
<dbReference type="EC" id="3.5.1.28" evidence="5"/>
<organism evidence="15 16">
    <name type="scientific">Comamonas nitrativorans</name>
    <dbReference type="NCBI Taxonomy" id="108437"/>
    <lineage>
        <taxon>Bacteria</taxon>
        <taxon>Pseudomonadati</taxon>
        <taxon>Pseudomonadota</taxon>
        <taxon>Betaproteobacteria</taxon>
        <taxon>Burkholderiales</taxon>
        <taxon>Comamonadaceae</taxon>
        <taxon>Comamonas</taxon>
    </lineage>
</organism>
<dbReference type="CDD" id="cd06583">
    <property type="entry name" value="PGRP"/>
    <property type="match status" value="1"/>
</dbReference>
<comment type="catalytic activity">
    <reaction evidence="1">
        <text>Hydrolyzes the link between N-acetylmuramoyl residues and L-amino acid residues in certain cell-wall glycopeptides.</text>
        <dbReference type="EC" id="3.5.1.28"/>
    </reaction>
</comment>
<keyword evidence="9" id="KW-0862">Zinc</keyword>
<dbReference type="Proteomes" id="UP001595967">
    <property type="component" value="Unassembled WGS sequence"/>
</dbReference>
<dbReference type="GO" id="GO:0008745">
    <property type="term" value="F:N-acetylmuramoyl-L-alanine amidase activity"/>
    <property type="evidence" value="ECO:0007669"/>
    <property type="project" value="UniProtKB-EC"/>
</dbReference>
<evidence type="ECO:0000259" key="14">
    <source>
        <dbReference type="SMART" id="SM00644"/>
    </source>
</evidence>
<gene>
    <name evidence="15" type="primary">ampD</name>
    <name evidence="15" type="ORF">ACFO3A_02135</name>
</gene>
<feature type="domain" description="N-acetylmuramoyl-L-alanine amidase" evidence="14">
    <location>
        <begin position="38"/>
        <end position="186"/>
    </location>
</feature>
<evidence type="ECO:0000256" key="9">
    <source>
        <dbReference type="ARBA" id="ARBA00022833"/>
    </source>
</evidence>
<comment type="caution">
    <text evidence="15">The sequence shown here is derived from an EMBL/GenBank/DDBJ whole genome shotgun (WGS) entry which is preliminary data.</text>
</comment>
<proteinExistence type="inferred from homology"/>
<evidence type="ECO:0000256" key="12">
    <source>
        <dbReference type="ARBA" id="ARBA00042615"/>
    </source>
</evidence>
<evidence type="ECO:0000256" key="8">
    <source>
        <dbReference type="ARBA" id="ARBA00022801"/>
    </source>
</evidence>
<dbReference type="SUPFAM" id="SSF55846">
    <property type="entry name" value="N-acetylmuramoyl-L-alanine amidase-like"/>
    <property type="match status" value="1"/>
</dbReference>
<dbReference type="Pfam" id="PF01510">
    <property type="entry name" value="Amidase_2"/>
    <property type="match status" value="1"/>
</dbReference>
<comment type="subcellular location">
    <subcellularLocation>
        <location evidence="3">Cytoplasm</location>
    </subcellularLocation>
</comment>
<dbReference type="InterPro" id="IPR002502">
    <property type="entry name" value="Amidase_domain"/>
</dbReference>
<evidence type="ECO:0000256" key="11">
    <source>
        <dbReference type="ARBA" id="ARBA00039257"/>
    </source>
</evidence>
<comment type="similarity">
    <text evidence="4">Belongs to the N-acetylmuramoyl-L-alanine amidase 2 family.</text>
</comment>
<dbReference type="Gene3D" id="3.40.80.10">
    <property type="entry name" value="Peptidoglycan recognition protein-like"/>
    <property type="match status" value="1"/>
</dbReference>
<protein>
    <recommendedName>
        <fullName evidence="11">1,6-anhydro-N-acetylmuramyl-L-alanine amidase AmpD</fullName>
        <ecNumber evidence="5">3.5.1.28</ecNumber>
    </recommendedName>
    <alternativeName>
        <fullName evidence="12">N-acetylmuramoyl-L-alanine amidase</fullName>
    </alternativeName>
</protein>
<keyword evidence="7" id="KW-0479">Metal-binding</keyword>
<comment type="cofactor">
    <cofactor evidence="2">
        <name>Zn(2+)</name>
        <dbReference type="ChEBI" id="CHEBI:29105"/>
    </cofactor>
</comment>
<evidence type="ECO:0000313" key="15">
    <source>
        <dbReference type="EMBL" id="MFC4621015.1"/>
    </source>
</evidence>
<feature type="compositionally biased region" description="Low complexity" evidence="13">
    <location>
        <begin position="1"/>
        <end position="16"/>
    </location>
</feature>
<reference evidence="16" key="1">
    <citation type="journal article" date="2019" name="Int. J. Syst. Evol. Microbiol.">
        <title>The Global Catalogue of Microorganisms (GCM) 10K type strain sequencing project: providing services to taxonomists for standard genome sequencing and annotation.</title>
        <authorList>
            <consortium name="The Broad Institute Genomics Platform"/>
            <consortium name="The Broad Institute Genome Sequencing Center for Infectious Disease"/>
            <person name="Wu L."/>
            <person name="Ma J."/>
        </authorList>
    </citation>
    <scope>NUCLEOTIDE SEQUENCE [LARGE SCALE GENOMIC DNA]</scope>
    <source>
        <strain evidence="16">JCM 11650</strain>
    </source>
</reference>
<evidence type="ECO:0000256" key="7">
    <source>
        <dbReference type="ARBA" id="ARBA00022723"/>
    </source>
</evidence>
<keyword evidence="6" id="KW-0963">Cytoplasm</keyword>
<dbReference type="InterPro" id="IPR036505">
    <property type="entry name" value="Amidase/PGRP_sf"/>
</dbReference>
<sequence length="212" mass="23052">MTTPSSPSAPAVPTSTGPQPSGWRGGWLLAPRVQHRASPNYGPRPAHACIDLAVLHSISLPPGQYGTGCVAQLFTNQLDWEAHPYFQSIRGLEVSAHFFITREGAIWQFVSADDRAWHAGASAWRGRSNCNDDSIGIELEGLEGHPFAADQYPALAWLLEQLAAQYPLAHLAGHEHIAPGRKHDPGPGFDWPRLLALLPPALRHRLLLPPGI</sequence>
<evidence type="ECO:0000313" key="16">
    <source>
        <dbReference type="Proteomes" id="UP001595967"/>
    </source>
</evidence>
<dbReference type="PANTHER" id="PTHR30417:SF4">
    <property type="entry name" value="1,6-ANHYDRO-N-ACETYLMURAMYL-L-ALANINE AMIDASE AMPD"/>
    <property type="match status" value="1"/>
</dbReference>
<dbReference type="InterPro" id="IPR051206">
    <property type="entry name" value="NAMLAA_amidase_2"/>
</dbReference>
<evidence type="ECO:0000256" key="3">
    <source>
        <dbReference type="ARBA" id="ARBA00004496"/>
    </source>
</evidence>
<keyword evidence="16" id="KW-1185">Reference proteome</keyword>
<evidence type="ECO:0000256" key="10">
    <source>
        <dbReference type="ARBA" id="ARBA00023316"/>
    </source>
</evidence>
<evidence type="ECO:0000256" key="13">
    <source>
        <dbReference type="SAM" id="MobiDB-lite"/>
    </source>
</evidence>
<dbReference type="PANTHER" id="PTHR30417">
    <property type="entry name" value="N-ACETYLMURAMOYL-L-ALANINE AMIDASE AMID"/>
    <property type="match status" value="1"/>
</dbReference>
<evidence type="ECO:0000256" key="6">
    <source>
        <dbReference type="ARBA" id="ARBA00022490"/>
    </source>
</evidence>
<dbReference type="EMBL" id="JBHSEW010000001">
    <property type="protein sequence ID" value="MFC4621015.1"/>
    <property type="molecule type" value="Genomic_DNA"/>
</dbReference>
<evidence type="ECO:0000256" key="5">
    <source>
        <dbReference type="ARBA" id="ARBA00011901"/>
    </source>
</evidence>
<accession>A0ABV9GUM3</accession>
<feature type="region of interest" description="Disordered" evidence="13">
    <location>
        <begin position="1"/>
        <end position="24"/>
    </location>
</feature>
<evidence type="ECO:0000256" key="1">
    <source>
        <dbReference type="ARBA" id="ARBA00001561"/>
    </source>
</evidence>
<dbReference type="NCBIfam" id="NF008758">
    <property type="entry name" value="PRK11789.1"/>
    <property type="match status" value="1"/>
</dbReference>
<name>A0ABV9GUM3_9BURK</name>
<evidence type="ECO:0000256" key="2">
    <source>
        <dbReference type="ARBA" id="ARBA00001947"/>
    </source>
</evidence>
<keyword evidence="10" id="KW-0961">Cell wall biogenesis/degradation</keyword>
<dbReference type="RefSeq" id="WP_377723537.1">
    <property type="nucleotide sequence ID" value="NZ_JBHSEW010000001.1"/>
</dbReference>
<evidence type="ECO:0000256" key="4">
    <source>
        <dbReference type="ARBA" id="ARBA00007553"/>
    </source>
</evidence>
<dbReference type="SMART" id="SM00644">
    <property type="entry name" value="Ami_2"/>
    <property type="match status" value="1"/>
</dbReference>